<proteinExistence type="predicted"/>
<evidence type="ECO:0000259" key="2">
    <source>
        <dbReference type="Pfam" id="PF22622"/>
    </source>
</evidence>
<reference evidence="3" key="1">
    <citation type="journal article" date="2020" name="Stud. Mycol.">
        <title>101 Dothideomycetes genomes: a test case for predicting lifestyles and emergence of pathogens.</title>
        <authorList>
            <person name="Haridas S."/>
            <person name="Albert R."/>
            <person name="Binder M."/>
            <person name="Bloem J."/>
            <person name="Labutti K."/>
            <person name="Salamov A."/>
            <person name="Andreopoulos B."/>
            <person name="Baker S."/>
            <person name="Barry K."/>
            <person name="Bills G."/>
            <person name="Bluhm B."/>
            <person name="Cannon C."/>
            <person name="Castanera R."/>
            <person name="Culley D."/>
            <person name="Daum C."/>
            <person name="Ezra D."/>
            <person name="Gonzalez J."/>
            <person name="Henrissat B."/>
            <person name="Kuo A."/>
            <person name="Liang C."/>
            <person name="Lipzen A."/>
            <person name="Lutzoni F."/>
            <person name="Magnuson J."/>
            <person name="Mondo S."/>
            <person name="Nolan M."/>
            <person name="Ohm R."/>
            <person name="Pangilinan J."/>
            <person name="Park H.-J."/>
            <person name="Ramirez L."/>
            <person name="Alfaro M."/>
            <person name="Sun H."/>
            <person name="Tritt A."/>
            <person name="Yoshinaga Y."/>
            <person name="Zwiers L.-H."/>
            <person name="Turgeon B."/>
            <person name="Goodwin S."/>
            <person name="Spatafora J."/>
            <person name="Crous P."/>
            <person name="Grigoriev I."/>
        </authorList>
    </citation>
    <scope>NUCLEOTIDE SEQUENCE</scope>
    <source>
        <strain evidence="3">CBS 121410</strain>
    </source>
</reference>
<dbReference type="Pfam" id="PF01575">
    <property type="entry name" value="MaoC_dehydratas"/>
    <property type="match status" value="1"/>
</dbReference>
<dbReference type="InterPro" id="IPR029069">
    <property type="entry name" value="HotDog_dom_sf"/>
</dbReference>
<dbReference type="GO" id="GO:0003857">
    <property type="term" value="F:(3S)-3-hydroxyacyl-CoA dehydrogenase (NAD+) activity"/>
    <property type="evidence" value="ECO:0007669"/>
    <property type="project" value="TreeGrafter"/>
</dbReference>
<comment type="caution">
    <text evidence="3">The sequence shown here is derived from an EMBL/GenBank/DDBJ whole genome shotgun (WGS) entry which is preliminary data.</text>
</comment>
<protein>
    <submittedName>
        <fullName evidence="3">Thioesterase/thiol ester dehydrase-isomerase</fullName>
    </submittedName>
</protein>
<dbReference type="AlphaFoldDB" id="A0A9P4LWF3"/>
<dbReference type="PANTHER" id="PTHR13078:SF57">
    <property type="entry name" value="DEHYDRATASE, PUTATIVE (AFU_ORTHOLOGUE AFUA_5G00640)-RELATED"/>
    <property type="match status" value="1"/>
</dbReference>
<evidence type="ECO:0000313" key="3">
    <source>
        <dbReference type="EMBL" id="KAF2085036.1"/>
    </source>
</evidence>
<dbReference type="Pfam" id="PF22622">
    <property type="entry name" value="MFE-2_hydrat-2_N"/>
    <property type="match status" value="1"/>
</dbReference>
<dbReference type="GO" id="GO:0004300">
    <property type="term" value="F:enoyl-CoA hydratase activity"/>
    <property type="evidence" value="ECO:0007669"/>
    <property type="project" value="TreeGrafter"/>
</dbReference>
<dbReference type="Proteomes" id="UP000799776">
    <property type="component" value="Unassembled WGS sequence"/>
</dbReference>
<dbReference type="InterPro" id="IPR002539">
    <property type="entry name" value="MaoC-like_dom"/>
</dbReference>
<feature type="domain" description="Peroxisomal multifunctional enzyme type 2-like N-terminal" evidence="2">
    <location>
        <begin position="18"/>
        <end position="155"/>
    </location>
</feature>
<dbReference type="EMBL" id="ML978735">
    <property type="protein sequence ID" value="KAF2085036.1"/>
    <property type="molecule type" value="Genomic_DNA"/>
</dbReference>
<keyword evidence="4" id="KW-1185">Reference proteome</keyword>
<dbReference type="GO" id="GO:0006635">
    <property type="term" value="P:fatty acid beta-oxidation"/>
    <property type="evidence" value="ECO:0007669"/>
    <property type="project" value="TreeGrafter"/>
</dbReference>
<organism evidence="3 4">
    <name type="scientific">Saccharata proteae CBS 121410</name>
    <dbReference type="NCBI Taxonomy" id="1314787"/>
    <lineage>
        <taxon>Eukaryota</taxon>
        <taxon>Fungi</taxon>
        <taxon>Dikarya</taxon>
        <taxon>Ascomycota</taxon>
        <taxon>Pezizomycotina</taxon>
        <taxon>Dothideomycetes</taxon>
        <taxon>Dothideomycetes incertae sedis</taxon>
        <taxon>Botryosphaeriales</taxon>
        <taxon>Saccharataceae</taxon>
        <taxon>Saccharata</taxon>
    </lineage>
</organism>
<dbReference type="GO" id="GO:0044594">
    <property type="term" value="F:17-beta-hydroxysteroid dehydrogenase (NAD+) activity"/>
    <property type="evidence" value="ECO:0007669"/>
    <property type="project" value="TreeGrafter"/>
</dbReference>
<gene>
    <name evidence="3" type="ORF">K490DRAFT_59152</name>
</gene>
<dbReference type="GO" id="GO:0005777">
    <property type="term" value="C:peroxisome"/>
    <property type="evidence" value="ECO:0007669"/>
    <property type="project" value="TreeGrafter"/>
</dbReference>
<name>A0A9P4LWF3_9PEZI</name>
<sequence length="311" mass="33939">MSSPGAGFEYPSYDVSWMKRDLLLFAYSIGCTTDELHFLYELHPKFSAFPTYPILLPFKHTDQEVVDFYARSGSTPIPGVPKLDEKRVVDGERKLEMLKPLPVTSQGRQFEVRTKVVGVYDKGKPGTVVETETMLVDKQSGEAYTRVIGSAFYVGQGGWGGPKGPKNANFPPPKDKAPDATYIQPTAAETAHLYRLNGDYNPLHATPEPGKAMGFGGAIMHGLYSWNVSAHGILKSLGGSDPANMKEFQARFASPVKPGDKLITEMWRMGPAKGHGSGWEEVVFTTRVEGGKVALSNGRAVVKVQGVKSKL</sequence>
<dbReference type="SUPFAM" id="SSF54637">
    <property type="entry name" value="Thioesterase/thiol ester dehydrase-isomerase"/>
    <property type="match status" value="2"/>
</dbReference>
<dbReference type="Gene3D" id="3.10.129.10">
    <property type="entry name" value="Hotdog Thioesterase"/>
    <property type="match status" value="2"/>
</dbReference>
<feature type="domain" description="MaoC-like" evidence="1">
    <location>
        <begin position="174"/>
        <end position="274"/>
    </location>
</feature>
<dbReference type="InterPro" id="IPR054357">
    <property type="entry name" value="MFE-2_N"/>
</dbReference>
<dbReference type="CDD" id="cd03448">
    <property type="entry name" value="HDE_HSD"/>
    <property type="match status" value="1"/>
</dbReference>
<evidence type="ECO:0000259" key="1">
    <source>
        <dbReference type="Pfam" id="PF01575"/>
    </source>
</evidence>
<dbReference type="OrthoDB" id="60204at2759"/>
<dbReference type="PANTHER" id="PTHR13078">
    <property type="entry name" value="PEROXISOMAL MULTIFUNCTIONAL ENZYME TYPE 2-RELATED"/>
    <property type="match status" value="1"/>
</dbReference>
<evidence type="ECO:0000313" key="4">
    <source>
        <dbReference type="Proteomes" id="UP000799776"/>
    </source>
</evidence>
<accession>A0A9P4LWF3</accession>